<name>A0A0W8ICU9_9MICC</name>
<reference evidence="2" key="1">
    <citation type="submission" date="2015-12" db="EMBL/GenBank/DDBJ databases">
        <authorList>
            <person name="Nair G.R."/>
            <person name="Kaur G."/>
            <person name="Mayilraj S."/>
        </authorList>
    </citation>
    <scope>NUCLEOTIDE SEQUENCE [LARGE SCALE GENOMIC DNA]</scope>
    <source>
        <strain evidence="2">CD08_7</strain>
    </source>
</reference>
<dbReference type="AlphaFoldDB" id="A0A0W8ICU9"/>
<evidence type="ECO:0000313" key="2">
    <source>
        <dbReference type="Proteomes" id="UP000054023"/>
    </source>
</evidence>
<comment type="caution">
    <text evidence="1">The sequence shown here is derived from an EMBL/GenBank/DDBJ whole genome shotgun (WGS) entry which is preliminary data.</text>
</comment>
<evidence type="ECO:0000313" key="1">
    <source>
        <dbReference type="EMBL" id="KUG57780.1"/>
    </source>
</evidence>
<dbReference type="EMBL" id="LQBM01000004">
    <property type="protein sequence ID" value="KUG57780.1"/>
    <property type="molecule type" value="Genomic_DNA"/>
</dbReference>
<keyword evidence="2" id="KW-1185">Reference proteome</keyword>
<organism evidence="1 2">
    <name type="scientific">Nesterenkonia jeotgali</name>
    <dbReference type="NCBI Taxonomy" id="317018"/>
    <lineage>
        <taxon>Bacteria</taxon>
        <taxon>Bacillati</taxon>
        <taxon>Actinomycetota</taxon>
        <taxon>Actinomycetes</taxon>
        <taxon>Micrococcales</taxon>
        <taxon>Micrococcaceae</taxon>
        <taxon>Nesterenkonia</taxon>
    </lineage>
</organism>
<dbReference type="STRING" id="317018.AVL63_04455"/>
<dbReference type="Proteomes" id="UP000054023">
    <property type="component" value="Unassembled WGS sequence"/>
</dbReference>
<proteinExistence type="predicted"/>
<gene>
    <name evidence="1" type="ORF">AVL63_04455</name>
</gene>
<sequence>MPENAVNAAALSTFRGAPFDQSNITTAVESIRTQCEWHIAPVLEHTFEIDAGPRGFSIPTLHLVAITGLVDGDDPERDLLTDSRKLRVYGRGRVKLLSGPALPEFVKVTVRHGHTSFPAELLPVVAARARDAAKGRTRTESIAARSMTLDLSGEAALDALLLDKYKLHHQAGDGS</sequence>
<accession>A0A0W8ICU9</accession>
<dbReference type="OrthoDB" id="3838020at2"/>
<protein>
    <submittedName>
        <fullName evidence="1">Uncharacterized protein</fullName>
    </submittedName>
</protein>
<dbReference type="RefSeq" id="WP_058889014.1">
    <property type="nucleotide sequence ID" value="NZ_LQBM01000004.1"/>
</dbReference>